<dbReference type="OrthoDB" id="3362560at2"/>
<dbReference type="AlphaFoldDB" id="A0A1H0N8Z1"/>
<evidence type="ECO:0000313" key="1">
    <source>
        <dbReference type="EMBL" id="SDO89162.1"/>
    </source>
</evidence>
<dbReference type="SUPFAM" id="SSF56784">
    <property type="entry name" value="HAD-like"/>
    <property type="match status" value="1"/>
</dbReference>
<dbReference type="STRING" id="641025.SAMN05421507_104315"/>
<dbReference type="Proteomes" id="UP000199691">
    <property type="component" value="Unassembled WGS sequence"/>
</dbReference>
<accession>A0A1H0N8Z1</accession>
<dbReference type="SFLD" id="SFLDG01129">
    <property type="entry name" value="C1.5:_HAD__Beta-PGM__Phosphata"/>
    <property type="match status" value="1"/>
</dbReference>
<dbReference type="NCBIfam" id="TIGR01509">
    <property type="entry name" value="HAD-SF-IA-v3"/>
    <property type="match status" value="1"/>
</dbReference>
<evidence type="ECO:0000313" key="2">
    <source>
        <dbReference type="Proteomes" id="UP000199691"/>
    </source>
</evidence>
<proteinExistence type="predicted"/>
<dbReference type="Pfam" id="PF00702">
    <property type="entry name" value="Hydrolase"/>
    <property type="match status" value="1"/>
</dbReference>
<dbReference type="SFLD" id="SFLDS00003">
    <property type="entry name" value="Haloacid_Dehalogenase"/>
    <property type="match status" value="1"/>
</dbReference>
<dbReference type="InterPro" id="IPR006439">
    <property type="entry name" value="HAD-SF_hydro_IA"/>
</dbReference>
<dbReference type="InterPro" id="IPR023214">
    <property type="entry name" value="HAD_sf"/>
</dbReference>
<sequence length="207" mass="22886">MTIRAALFDFSGTLFRLEHPELESNGDLLRALTSPVGIADGVDPELADAWYRRDLDPDVHRWVHVRVLNDSLVPDAEAFYDQLLHPGSWVPYPDTRAALEHLRDVPVAVVSNIGWDIRTVFEHHGLTHLVDEFVLSYEEGVVKPDPKIFTTACERLGVDPRDAVMVGDSQEADGGAEAVGCSFRLVNPVPTSDRPDALVDVARTIPV</sequence>
<dbReference type="PANTHER" id="PTHR46649">
    <property type="match status" value="1"/>
</dbReference>
<organism evidence="1 2">
    <name type="scientific">Lentzea jiangxiensis</name>
    <dbReference type="NCBI Taxonomy" id="641025"/>
    <lineage>
        <taxon>Bacteria</taxon>
        <taxon>Bacillati</taxon>
        <taxon>Actinomycetota</taxon>
        <taxon>Actinomycetes</taxon>
        <taxon>Pseudonocardiales</taxon>
        <taxon>Pseudonocardiaceae</taxon>
        <taxon>Lentzea</taxon>
    </lineage>
</organism>
<dbReference type="NCBIfam" id="TIGR01549">
    <property type="entry name" value="HAD-SF-IA-v1"/>
    <property type="match status" value="1"/>
</dbReference>
<dbReference type="RefSeq" id="WP_090097517.1">
    <property type="nucleotide sequence ID" value="NZ_FNIX01000004.1"/>
</dbReference>
<dbReference type="EMBL" id="FNIX01000004">
    <property type="protein sequence ID" value="SDO89162.1"/>
    <property type="molecule type" value="Genomic_DNA"/>
</dbReference>
<gene>
    <name evidence="1" type="ORF">SAMN05421507_104315</name>
</gene>
<dbReference type="InterPro" id="IPR036412">
    <property type="entry name" value="HAD-like_sf"/>
</dbReference>
<keyword evidence="2" id="KW-1185">Reference proteome</keyword>
<reference evidence="2" key="1">
    <citation type="submission" date="2016-10" db="EMBL/GenBank/DDBJ databases">
        <authorList>
            <person name="Varghese N."/>
            <person name="Submissions S."/>
        </authorList>
    </citation>
    <scope>NUCLEOTIDE SEQUENCE [LARGE SCALE GENOMIC DNA]</scope>
    <source>
        <strain evidence="2">CGMCC 4.6609</strain>
    </source>
</reference>
<dbReference type="Gene3D" id="3.40.50.1000">
    <property type="entry name" value="HAD superfamily/HAD-like"/>
    <property type="match status" value="1"/>
</dbReference>
<dbReference type="PANTHER" id="PTHR46649:SF4">
    <property type="entry name" value="HALOACID DEHALOGENASE-LIKE HYDROLASE (HAD) SUPERFAMILY PROTEIN"/>
    <property type="match status" value="1"/>
</dbReference>
<dbReference type="PRINTS" id="PR00413">
    <property type="entry name" value="HADHALOGNASE"/>
</dbReference>
<name>A0A1H0N8Z1_9PSEU</name>
<protein>
    <submittedName>
        <fullName evidence="1">Uncharacterized protein</fullName>
    </submittedName>
</protein>